<keyword evidence="3" id="KW-1185">Reference proteome</keyword>
<dbReference type="HOGENOM" id="CLU_052973_0_0_11"/>
<organism evidence="2 3">
    <name type="scientific">Actinoplanes friuliensis DSM 7358</name>
    <dbReference type="NCBI Taxonomy" id="1246995"/>
    <lineage>
        <taxon>Bacteria</taxon>
        <taxon>Bacillati</taxon>
        <taxon>Actinomycetota</taxon>
        <taxon>Actinomycetes</taxon>
        <taxon>Micromonosporales</taxon>
        <taxon>Micromonosporaceae</taxon>
        <taxon>Actinoplanes</taxon>
    </lineage>
</organism>
<dbReference type="InterPro" id="IPR043129">
    <property type="entry name" value="ATPase_NBD"/>
</dbReference>
<sequence length="351" mass="36020">MPYLLGIDIGSGCTRAAVTRPGGGRDARGPLWEPVSLGVRTRTVPSALATTSDGAAFPAETERDMAIAVGGYLARVGDSLPMQFGGTHYPAHGLVAAMTRWVVDQVWQLLGETPERVALACPTGWGAGRLRLVHAALAEADLAGTALVTRARAVVESFQAAGRVSASGGMLVVYRLGAASVEISVVVPHGPGRVELLGSAEIDEISGYELDGTDPGHAREVLRSTVDLAVHTVRACAGVSGEVAAVLIAGDSGSVHPIVTDLLSAAFSVPVLVDHDPEMTVAGGAALAARPQPRVVPVPPSSVPPPGNAHGASALVGATPSWPEVADGRRVVPERPPRPPVRVAPVRTESR</sequence>
<dbReference type="SUPFAM" id="SSF53067">
    <property type="entry name" value="Actin-like ATPase domain"/>
    <property type="match status" value="2"/>
</dbReference>
<evidence type="ECO:0000313" key="3">
    <source>
        <dbReference type="Proteomes" id="UP000017746"/>
    </source>
</evidence>
<dbReference type="Proteomes" id="UP000017746">
    <property type="component" value="Chromosome"/>
</dbReference>
<accession>U5VYP2</accession>
<proteinExistence type="predicted"/>
<feature type="compositionally biased region" description="Pro residues" evidence="1">
    <location>
        <begin position="298"/>
        <end position="307"/>
    </location>
</feature>
<name>U5VYP2_9ACTN</name>
<dbReference type="OrthoDB" id="9766019at2"/>
<feature type="region of interest" description="Disordered" evidence="1">
    <location>
        <begin position="298"/>
        <end position="351"/>
    </location>
</feature>
<dbReference type="PATRIC" id="fig|1246995.3.peg.2534"/>
<feature type="compositionally biased region" description="Basic and acidic residues" evidence="1">
    <location>
        <begin position="326"/>
        <end position="337"/>
    </location>
</feature>
<reference evidence="2 3" key="1">
    <citation type="journal article" date="2014" name="J. Biotechnol.">
        <title>Complete genome sequence of the actinobacterium Actinoplanes friuliensis HAG 010964, producer of the lipopeptide antibiotic friulimycin.</title>
        <authorList>
            <person name="Ruckert C."/>
            <person name="Szczepanowski R."/>
            <person name="Albersmeier A."/>
            <person name="Goesmann A."/>
            <person name="Fischer N."/>
            <person name="Steinkamper A."/>
            <person name="Puhler A."/>
            <person name="Biener R."/>
            <person name="Schwartz D."/>
            <person name="Kalinowski J."/>
        </authorList>
    </citation>
    <scope>NUCLEOTIDE SEQUENCE [LARGE SCALE GENOMIC DNA]</scope>
    <source>
        <strain evidence="2 3">DSM 7358</strain>
    </source>
</reference>
<dbReference type="EMBL" id="CP006272">
    <property type="protein sequence ID" value="AGZ40781.1"/>
    <property type="molecule type" value="Genomic_DNA"/>
</dbReference>
<feature type="compositionally biased region" description="Low complexity" evidence="1">
    <location>
        <begin position="341"/>
        <end position="351"/>
    </location>
</feature>
<dbReference type="AlphaFoldDB" id="U5VYP2"/>
<dbReference type="KEGG" id="afs:AFR_12475"/>
<dbReference type="Gene3D" id="3.30.420.40">
    <property type="match status" value="2"/>
</dbReference>
<evidence type="ECO:0000313" key="2">
    <source>
        <dbReference type="EMBL" id="AGZ40781.1"/>
    </source>
</evidence>
<gene>
    <name evidence="2" type="ORF">AFR_12475</name>
</gene>
<dbReference type="eggNOG" id="COG0443">
    <property type="taxonomic scope" value="Bacteria"/>
</dbReference>
<protein>
    <submittedName>
        <fullName evidence="2">Molecular chaperone DnaK</fullName>
    </submittedName>
</protein>
<dbReference type="RefSeq" id="WP_023360840.1">
    <property type="nucleotide sequence ID" value="NC_022657.1"/>
</dbReference>
<dbReference type="STRING" id="1246995.AFR_12475"/>
<evidence type="ECO:0000256" key="1">
    <source>
        <dbReference type="SAM" id="MobiDB-lite"/>
    </source>
</evidence>